<organism evidence="1 2">
    <name type="scientific">Punica granatum</name>
    <name type="common">Pomegranate</name>
    <dbReference type="NCBI Taxonomy" id="22663"/>
    <lineage>
        <taxon>Eukaryota</taxon>
        <taxon>Viridiplantae</taxon>
        <taxon>Streptophyta</taxon>
        <taxon>Embryophyta</taxon>
        <taxon>Tracheophyta</taxon>
        <taxon>Spermatophyta</taxon>
        <taxon>Magnoliopsida</taxon>
        <taxon>eudicotyledons</taxon>
        <taxon>Gunneridae</taxon>
        <taxon>Pentapetalae</taxon>
        <taxon>rosids</taxon>
        <taxon>malvids</taxon>
        <taxon>Myrtales</taxon>
        <taxon>Lythraceae</taxon>
        <taxon>Punica</taxon>
    </lineage>
</organism>
<sequence length="117" mass="13332">MDSKREEEASCYSYESKRLSVTSPWRYRRGPMVRMGFHESRMFYLASGCEERVGEVFESRVTMLNAWKGARVLGCKGMHVWGARRTGGREQARGAHGQSAGVRERASWGVWRAGARL</sequence>
<reference evidence="1 2" key="1">
    <citation type="submission" date="2017-11" db="EMBL/GenBank/DDBJ databases">
        <title>De-novo sequencing of pomegranate (Punica granatum L.) genome.</title>
        <authorList>
            <person name="Akparov Z."/>
            <person name="Amiraslanov A."/>
            <person name="Hajiyeva S."/>
            <person name="Abbasov M."/>
            <person name="Kaur K."/>
            <person name="Hamwieh A."/>
            <person name="Solovyev V."/>
            <person name="Salamov A."/>
            <person name="Braich B."/>
            <person name="Kosarev P."/>
            <person name="Mahmoud A."/>
            <person name="Hajiyev E."/>
            <person name="Babayeva S."/>
            <person name="Izzatullayeva V."/>
            <person name="Mammadov A."/>
            <person name="Mammadov A."/>
            <person name="Sharifova S."/>
            <person name="Ojaghi J."/>
            <person name="Eynullazada K."/>
            <person name="Bayramov B."/>
            <person name="Abdulazimova A."/>
            <person name="Shahmuradov I."/>
        </authorList>
    </citation>
    <scope>NUCLEOTIDE SEQUENCE [LARGE SCALE GENOMIC DNA]</scope>
    <source>
        <strain evidence="2">cv. AG2017</strain>
        <tissue evidence="1">Leaf</tissue>
    </source>
</reference>
<comment type="caution">
    <text evidence="1">The sequence shown here is derived from an EMBL/GenBank/DDBJ whole genome shotgun (WGS) entry which is preliminary data.</text>
</comment>
<evidence type="ECO:0000313" key="2">
    <source>
        <dbReference type="Proteomes" id="UP000233551"/>
    </source>
</evidence>
<evidence type="ECO:0000313" key="1">
    <source>
        <dbReference type="EMBL" id="PKI55727.1"/>
    </source>
</evidence>
<dbReference type="EMBL" id="PGOL01001680">
    <property type="protein sequence ID" value="PKI55727.1"/>
    <property type="molecule type" value="Genomic_DNA"/>
</dbReference>
<name>A0A2I0JHK1_PUNGR</name>
<proteinExistence type="predicted"/>
<dbReference type="Proteomes" id="UP000233551">
    <property type="component" value="Unassembled WGS sequence"/>
</dbReference>
<keyword evidence="2" id="KW-1185">Reference proteome</keyword>
<gene>
    <name evidence="1" type="ORF">CRG98_023859</name>
</gene>
<accession>A0A2I0JHK1</accession>
<protein>
    <submittedName>
        <fullName evidence="1">Uncharacterized protein</fullName>
    </submittedName>
</protein>
<dbReference type="AlphaFoldDB" id="A0A2I0JHK1"/>